<dbReference type="SUPFAM" id="SSF56672">
    <property type="entry name" value="DNA/RNA polymerases"/>
    <property type="match status" value="1"/>
</dbReference>
<proteinExistence type="predicted"/>
<dbReference type="PANTHER" id="PTHR35369">
    <property type="entry name" value="BLR3025 PROTEIN-RELATED"/>
    <property type="match status" value="1"/>
</dbReference>
<evidence type="ECO:0000313" key="4">
    <source>
        <dbReference type="EMBL" id="MBK4347981.1"/>
    </source>
</evidence>
<accession>A0A934SM97</accession>
<dbReference type="InterPro" id="IPR001126">
    <property type="entry name" value="UmuC"/>
</dbReference>
<dbReference type="CDD" id="cd03468">
    <property type="entry name" value="PolY_like"/>
    <property type="match status" value="1"/>
</dbReference>
<dbReference type="PROSITE" id="PS50173">
    <property type="entry name" value="UMUC"/>
    <property type="match status" value="1"/>
</dbReference>
<dbReference type="EMBL" id="JAEPES010000003">
    <property type="protein sequence ID" value="MBK4347981.1"/>
    <property type="molecule type" value="Genomic_DNA"/>
</dbReference>
<keyword evidence="5" id="KW-1185">Reference proteome</keyword>
<dbReference type="Proteomes" id="UP000636458">
    <property type="component" value="Unassembled WGS sequence"/>
</dbReference>
<dbReference type="GO" id="GO:0006281">
    <property type="term" value="P:DNA repair"/>
    <property type="evidence" value="ECO:0007669"/>
    <property type="project" value="InterPro"/>
</dbReference>
<dbReference type="InterPro" id="IPR043502">
    <property type="entry name" value="DNA/RNA_pol_sf"/>
</dbReference>
<dbReference type="RefSeq" id="WP_200555181.1">
    <property type="nucleotide sequence ID" value="NZ_JAEPES010000001.1"/>
</dbReference>
<sequence length="579" mass="61673">MSTPVLSPARPASTPVPTRTILLWVPDWPVIAAGRSETVLRAHPGAAAADARLALIDRGEVFACSAAARAQGVRRGQRVRDAQARCSDLIVLPYESQLDLRAFEPVLEVIEETMPGVQLLRPGTCAVRARGPAAYYGSEEEAALWLLDALDELGIRGARIGIADGPFTAEHAARASVRPQLAPGRVASGRVASGQVASGQVASGRISIVPAGQSASFLAPLPVGLIGAEVSPGAAAKRSTVTRTSGGSLSTLLLRLGIRTLGQFAALQATDVEARFGQEGARLHALAAGLDSRPIIARVPPEELDGSIFFEPPLDRVEQVAFGVRGTADAFVHELIRAQLVCTAIRVEIDSEGGELSERSWLHPRSFTAADIVDRVRWQLGTGAAGDDSGLRSAVTRVRIVPEAVDPIGNHEQGLWGTGHDERIHHGLSRVQSLLGHGGVLTGALGGGRTLMERRELVAWGDRPLETRSPRQPWPGQLPPPTPTTVFESPKPALVLDARNSTVDVDGRGELSGEPARFSVDGRTLLTVVGWAGPWPIDVRWWDAGSARSSSRFQVVDEHGGAWLLVLEDHLWWAEASYD</sequence>
<gene>
    <name evidence="3" type="ORF">IV501_04560</name>
    <name evidence="4" type="ORF">IV501_10065</name>
</gene>
<comment type="caution">
    <text evidence="4">The sequence shown here is derived from an EMBL/GenBank/DDBJ whole genome shotgun (WGS) entry which is preliminary data.</text>
</comment>
<feature type="domain" description="UmuC" evidence="2">
    <location>
        <begin position="35"/>
        <end position="120"/>
    </location>
</feature>
<evidence type="ECO:0000313" key="5">
    <source>
        <dbReference type="Proteomes" id="UP000636458"/>
    </source>
</evidence>
<keyword evidence="1" id="KW-0227">DNA damage</keyword>
<dbReference type="Gene3D" id="1.10.150.20">
    <property type="entry name" value="5' to 3' exonuclease, C-terminal subdomain"/>
    <property type="match status" value="1"/>
</dbReference>
<dbReference type="PANTHER" id="PTHR35369:SF2">
    <property type="entry name" value="BLR3025 PROTEIN"/>
    <property type="match status" value="1"/>
</dbReference>
<dbReference type="InterPro" id="IPR050356">
    <property type="entry name" value="SulA_CellDiv_inhibitor"/>
</dbReference>
<name>A0A934SM97_9MICO</name>
<protein>
    <submittedName>
        <fullName evidence="4">DNA polymerase Y family protein</fullName>
    </submittedName>
</protein>
<evidence type="ECO:0000259" key="2">
    <source>
        <dbReference type="PROSITE" id="PS50173"/>
    </source>
</evidence>
<organism evidence="4 5">
    <name type="scientific">Lacisediminihabitans changchengi</name>
    <dbReference type="NCBI Taxonomy" id="2787634"/>
    <lineage>
        <taxon>Bacteria</taxon>
        <taxon>Bacillati</taxon>
        <taxon>Actinomycetota</taxon>
        <taxon>Actinomycetes</taxon>
        <taxon>Micrococcales</taxon>
        <taxon>Microbacteriaceae</taxon>
        <taxon>Lacisediminihabitans</taxon>
    </lineage>
</organism>
<dbReference type="Pfam" id="PF00817">
    <property type="entry name" value="IMS"/>
    <property type="match status" value="1"/>
</dbReference>
<reference evidence="4" key="1">
    <citation type="submission" date="2021-01" db="EMBL/GenBank/DDBJ databases">
        <title>Lacisediminihabitans sp. nov. strain G11-30, isolated from Antarctic Soil.</title>
        <authorList>
            <person name="Li J."/>
        </authorList>
    </citation>
    <scope>NUCLEOTIDE SEQUENCE</scope>
    <source>
        <strain evidence="4">G11-30</strain>
    </source>
</reference>
<evidence type="ECO:0000256" key="1">
    <source>
        <dbReference type="ARBA" id="ARBA00022763"/>
    </source>
</evidence>
<evidence type="ECO:0000313" key="3">
    <source>
        <dbReference type="EMBL" id="MBK4346896.1"/>
    </source>
</evidence>
<dbReference type="EMBL" id="JAEPES010000001">
    <property type="protein sequence ID" value="MBK4346896.1"/>
    <property type="molecule type" value="Genomic_DNA"/>
</dbReference>
<dbReference type="AlphaFoldDB" id="A0A934SM97"/>
<dbReference type="Gene3D" id="3.40.1170.60">
    <property type="match status" value="1"/>
</dbReference>